<protein>
    <recommendedName>
        <fullName evidence="3">Acyl-CoA transferase</fullName>
    </recommendedName>
</protein>
<evidence type="ECO:0000313" key="1">
    <source>
        <dbReference type="EMBL" id="MDR6232796.1"/>
    </source>
</evidence>
<dbReference type="EMBL" id="JAVJAF010000001">
    <property type="protein sequence ID" value="MDR6232796.1"/>
    <property type="molecule type" value="Genomic_DNA"/>
</dbReference>
<comment type="caution">
    <text evidence="1">The sequence shown here is derived from an EMBL/GenBank/DDBJ whole genome shotgun (WGS) entry which is preliminary data.</text>
</comment>
<dbReference type="AlphaFoldDB" id="A0AAJ2EVY7"/>
<reference evidence="1" key="1">
    <citation type="submission" date="2023-08" db="EMBL/GenBank/DDBJ databases">
        <title>Functional and genomic diversity of the sorghum phyllosphere microbiome.</title>
        <authorList>
            <person name="Shade A."/>
        </authorList>
    </citation>
    <scope>NUCLEOTIDE SEQUENCE</scope>
    <source>
        <strain evidence="1">SORGH_AS_0201</strain>
    </source>
</reference>
<name>A0AAJ2EVY7_9PSED</name>
<dbReference type="InterPro" id="IPR052985">
    <property type="entry name" value="CoA-trans_III_biosynth/detox"/>
</dbReference>
<dbReference type="GO" id="GO:0003824">
    <property type="term" value="F:catalytic activity"/>
    <property type="evidence" value="ECO:0007669"/>
    <property type="project" value="InterPro"/>
</dbReference>
<evidence type="ECO:0000313" key="2">
    <source>
        <dbReference type="Proteomes" id="UP001268036"/>
    </source>
</evidence>
<proteinExistence type="predicted"/>
<dbReference type="SUPFAM" id="SSF89796">
    <property type="entry name" value="CoA-transferase family III (CaiB/BaiF)"/>
    <property type="match status" value="2"/>
</dbReference>
<dbReference type="RefSeq" id="WP_309754818.1">
    <property type="nucleotide sequence ID" value="NZ_JAVJAF010000001.1"/>
</dbReference>
<gene>
    <name evidence="1" type="ORF">QE440_000537</name>
</gene>
<dbReference type="InterPro" id="IPR003673">
    <property type="entry name" value="CoA-Trfase_fam_III"/>
</dbReference>
<dbReference type="Proteomes" id="UP001268036">
    <property type="component" value="Unassembled WGS sequence"/>
</dbReference>
<dbReference type="Pfam" id="PF02515">
    <property type="entry name" value="CoA_transf_3"/>
    <property type="match status" value="1"/>
</dbReference>
<dbReference type="PANTHER" id="PTHR48229:SF1">
    <property type="entry name" value="ALPHA METHYLACYL-COA RACEMASE-RELATED"/>
    <property type="match status" value="1"/>
</dbReference>
<evidence type="ECO:0008006" key="3">
    <source>
        <dbReference type="Google" id="ProtNLM"/>
    </source>
</evidence>
<organism evidence="1 2">
    <name type="scientific">Pseudomonas oryzihabitans</name>
    <dbReference type="NCBI Taxonomy" id="47885"/>
    <lineage>
        <taxon>Bacteria</taxon>
        <taxon>Pseudomonadati</taxon>
        <taxon>Pseudomonadota</taxon>
        <taxon>Gammaproteobacteria</taxon>
        <taxon>Pseudomonadales</taxon>
        <taxon>Pseudomonadaceae</taxon>
        <taxon>Pseudomonas</taxon>
    </lineage>
</organism>
<accession>A0AAJ2EVY7</accession>
<dbReference type="Gene3D" id="3.40.50.10540">
    <property type="entry name" value="Crotonobetainyl-coa:carnitine coa-transferase, domain 1"/>
    <property type="match status" value="1"/>
</dbReference>
<dbReference type="PANTHER" id="PTHR48229">
    <property type="entry name" value="CAIB/BAIF FAMILY ENZYME (AFU_ORTHOLOGUE AFUA_1G05360)-RELATED"/>
    <property type="match status" value="1"/>
</dbReference>
<dbReference type="InterPro" id="IPR023606">
    <property type="entry name" value="CoA-Trfase_III_dom_1_sf"/>
</dbReference>
<sequence>MATSPASFPAFPALLDEALAALALPAAAARQLRVSNADSLASCFPVSDLATASMGAAGLALADLLGATGTAAEVRVDRHLAAAWFSRSLKLQGWALPDPWDPVAGDYRTRDGWIRLHTNAAHHRAAALGVLGCPETRAAVAEAVATWSATELETAVVAAGGCAAELRSLAAWQLHEQGRAVAAEPLVALDWQDCPPPTAWKPAPQRPLAGIRVLDLTRILAGPIATRLLAGLGAEVLRIDPPGWDEPAQAPEVTLGKRCARLDLRRPADRLSFERLLGAADVLVHGYRPEALERLGYGEAQRRALNPGLVDVTLSAYGWSGPWAGRRGFDSLVQMSSGIAAAGRDWRQVEQPVPLPVQALDHATGYLMAAAVIRGLAARLREGVTLSARLSLARTACLLTAHPAIATEPLFAGVQDADYGPEPEPTAWGPALRLRPALEIGDLRLHWERPATRLGSAMAAWGGYEQS</sequence>